<accession>A0A086P833</accession>
<proteinExistence type="predicted"/>
<dbReference type="Pfam" id="PF06412">
    <property type="entry name" value="TraD"/>
    <property type="match status" value="1"/>
</dbReference>
<evidence type="ECO:0000313" key="2">
    <source>
        <dbReference type="EMBL" id="KFG89551.1"/>
    </source>
</evidence>
<dbReference type="InterPro" id="IPR009444">
    <property type="entry name" value="Conjugal_tfr_TraD_a-type"/>
</dbReference>
<evidence type="ECO:0000256" key="1">
    <source>
        <dbReference type="SAM" id="MobiDB-lite"/>
    </source>
</evidence>
<dbReference type="AlphaFoldDB" id="A0A086P833"/>
<dbReference type="Proteomes" id="UP000024284">
    <property type="component" value="Unassembled WGS sequence"/>
</dbReference>
<name>A0A086P833_SPHHM</name>
<dbReference type="OrthoDB" id="7284210at2"/>
<dbReference type="EMBL" id="JFZA02000024">
    <property type="protein sequence ID" value="KFG89551.1"/>
    <property type="molecule type" value="Genomic_DNA"/>
</dbReference>
<dbReference type="PATRIC" id="fig|1219045.3.peg.2703"/>
<organism evidence="2 3">
    <name type="scientific">Sphingobium herbicidovorans (strain ATCC 700291 / DSM 11019 / CCUG 56400 / KCTC 2939 / LMG 18315 / NBRC 16415 / MH)</name>
    <name type="common">Sphingomonas herbicidovorans</name>
    <dbReference type="NCBI Taxonomy" id="1219045"/>
    <lineage>
        <taxon>Bacteria</taxon>
        <taxon>Pseudomonadati</taxon>
        <taxon>Pseudomonadota</taxon>
        <taxon>Alphaproteobacteria</taxon>
        <taxon>Sphingomonadales</taxon>
        <taxon>Sphingomonadaceae</taxon>
        <taxon>Sphingobium</taxon>
    </lineage>
</organism>
<comment type="caution">
    <text evidence="2">The sequence shown here is derived from an EMBL/GenBank/DDBJ whole genome shotgun (WGS) entry which is preliminary data.</text>
</comment>
<keyword evidence="3" id="KW-1185">Reference proteome</keyword>
<dbReference type="RefSeq" id="WP_037466927.1">
    <property type="nucleotide sequence ID" value="NZ_BCZD01000033.1"/>
</dbReference>
<gene>
    <name evidence="2" type="ORF">BV98_002669</name>
</gene>
<protein>
    <submittedName>
        <fullName evidence="2">Conjugal transfert protein TraC</fullName>
    </submittedName>
</protein>
<reference evidence="2" key="1">
    <citation type="submission" date="2014-08" db="EMBL/GenBank/DDBJ databases">
        <title>Draft genome sequences of Sphingobium herbicidovorans.</title>
        <authorList>
            <person name="Gan H.M."/>
            <person name="Gan H.Y."/>
            <person name="Savka M.A."/>
        </authorList>
    </citation>
    <scope>NUCLEOTIDE SEQUENCE [LARGE SCALE GENOMIC DNA]</scope>
    <source>
        <strain evidence="2">NBRC 16415</strain>
    </source>
</reference>
<feature type="region of interest" description="Disordered" evidence="1">
    <location>
        <begin position="74"/>
        <end position="102"/>
    </location>
</feature>
<evidence type="ECO:0000313" key="3">
    <source>
        <dbReference type="Proteomes" id="UP000024284"/>
    </source>
</evidence>
<dbReference type="STRING" id="76947.GCA_002080435_04249"/>
<dbReference type="eggNOG" id="ENOG50331BD">
    <property type="taxonomic scope" value="Bacteria"/>
</dbReference>
<feature type="compositionally biased region" description="Gly residues" evidence="1">
    <location>
        <begin position="84"/>
        <end position="93"/>
    </location>
</feature>
<sequence length="102" mass="10538">MRKVRDYDAELKALGDKARALKAKKVQQLGQLVMATGADALDAEVLAGALLHVIGEAQVADNREAWRSDGAAFFQRRGRKSGKGNAGNDGGAGETSAGGAQG</sequence>